<dbReference type="PANTHER" id="PTHR48287">
    <property type="entry name" value="ARM REPEAT SUPERFAMILY PROTEIN"/>
    <property type="match status" value="1"/>
</dbReference>
<gene>
    <name evidence="7" type="ORF">WICPIJ_007178</name>
</gene>
<evidence type="ECO:0000259" key="5">
    <source>
        <dbReference type="Pfam" id="PF08161"/>
    </source>
</evidence>
<keyword evidence="3" id="KW-0539">Nucleus</keyword>
<dbReference type="Gene3D" id="1.25.10.10">
    <property type="entry name" value="Leucine-rich Repeat Variant"/>
    <property type="match status" value="2"/>
</dbReference>
<dbReference type="InterPro" id="IPR057860">
    <property type="entry name" value="HEAT_RRP12_N"/>
</dbReference>
<evidence type="ECO:0000313" key="8">
    <source>
        <dbReference type="Proteomes" id="UP000774326"/>
    </source>
</evidence>
<reference evidence="7" key="2">
    <citation type="submission" date="2021-01" db="EMBL/GenBank/DDBJ databases">
        <authorList>
            <person name="Schikora-Tamarit M.A."/>
        </authorList>
    </citation>
    <scope>NUCLEOTIDE SEQUENCE</scope>
    <source>
        <strain evidence="7">CBS2887</strain>
    </source>
</reference>
<dbReference type="Proteomes" id="UP000774326">
    <property type="component" value="Unassembled WGS sequence"/>
</dbReference>
<evidence type="ECO:0000259" key="6">
    <source>
        <dbReference type="Pfam" id="PF25772"/>
    </source>
</evidence>
<evidence type="ECO:0008006" key="9">
    <source>
        <dbReference type="Google" id="ProtNLM"/>
    </source>
</evidence>
<feature type="region of interest" description="Disordered" evidence="4">
    <location>
        <begin position="1020"/>
        <end position="1079"/>
    </location>
</feature>
<dbReference type="InterPro" id="IPR052087">
    <property type="entry name" value="RRP12"/>
</dbReference>
<comment type="caution">
    <text evidence="7">The sequence shown here is derived from an EMBL/GenBank/DDBJ whole genome shotgun (WGS) entry which is preliminary data.</text>
</comment>
<accession>A0A9P8Q0C8</accession>
<dbReference type="EMBL" id="JAEUBG010004184">
    <property type="protein sequence ID" value="KAH3681872.1"/>
    <property type="molecule type" value="Genomic_DNA"/>
</dbReference>
<dbReference type="InterPro" id="IPR012978">
    <property type="entry name" value="HEAT_RRP12"/>
</dbReference>
<dbReference type="GO" id="GO:0005634">
    <property type="term" value="C:nucleus"/>
    <property type="evidence" value="ECO:0007669"/>
    <property type="project" value="UniProtKB-SubCell"/>
</dbReference>
<evidence type="ECO:0000256" key="2">
    <source>
        <dbReference type="ARBA" id="ARBA00007690"/>
    </source>
</evidence>
<dbReference type="OrthoDB" id="2192888at2759"/>
<comment type="similarity">
    <text evidence="2">Belongs to the RRP12 family.</text>
</comment>
<feature type="domain" description="RRP12 HEAT" evidence="5">
    <location>
        <begin position="357"/>
        <end position="652"/>
    </location>
</feature>
<dbReference type="Pfam" id="PF08161">
    <property type="entry name" value="RRP12_HEAT"/>
    <property type="match status" value="1"/>
</dbReference>
<feature type="domain" description="RRP12 N-terminal HEAT" evidence="6">
    <location>
        <begin position="29"/>
        <end position="243"/>
    </location>
</feature>
<sequence length="1220" mass="135294">MSESTVQDRDLDLMEFEMKLGKIRNQITSKLDNQKHLAIILSAVEENIQDQITQSGSISPVAYLVSFLSLLDQAINVETDEIVEVSLATTCAYFLDLILPVIAKSLLRSKFPEILSKLASIITNSQAEAPIIRSAIGSLETLLIAQDIQSWNNTSLNITPRRGFGGLLEFCLDPRPKVRKRAQEAVNKILANPPAGPAAEHVVSGTASDFAIKTIVKLLSTKTNQKNNKEISAQLIHALQLVSAVTSANTWPTAKIEPLCDLLLEVSKTNDQYLVSAAFGGFEGLFNSMTDEIDNDKFVKVLNIIFDLKPSVNDSHLAAAWIAVVAKGVTSYAKVEPVAALKKLPEVFKILSTFFASEIADIYVSVSQCFISILTEAIADDMLLLPTRDNGVTPEMYEQMDETITEISEVFTELLSVKYGHAAKEILEVFATVFTKLRARANPDFIQPLEIIGSWRTNEDFEFKAEAEAVIGAAITELGPETVLSALPLNLLDSKKVGRAWLLPLLRDNVRFARLGFFVEEFIPLIEQFTAKLETLDKESVHFKIFETIGDQMWSLLPHFCDLPSDLTKSFTDEFAQNLASLLYSRVDLRVNVCHALRLLVESNVTYASGALSEDKLLSQTFPIQEAQTNVEYLSSKSSNLLAVLFNVFSQTVPESRNFVLETIDAYLSISKPEDLQNTFNKVSVLLKNAFDEEAKTAASAGGKGKAAQGQKLSVTMMDLVVAMAKYVPETSYVALFTIFNQTVKSDDPLLQKRSYRILSKLTESSSGKSALFQFIKEIQTVLLESSESVHTSAKTSRLSAINSVLEILPQDQLHFIPSVLSEMILATKDVNEKSRELSYATLIKMGKLMQQGGVIHNSLIPGFDPETPDSQASLTEYFTMISAGLAGGAQHMISATITAISCLVFEFKDVVDTDLLVEITSTVELFLTSNSREIVRSTIGFVKIAAISLPEEIVKPSLRELLANLLRWSHEHTGHFKSKVKHIIERLIRRFGFETIEEYFPEEDKKLLTNIRKSKARAKRKQAEEEEQEDQQTSAAAASRHPKSNSYHDVVYSSDEDSDSEDEAPAAKGNNKKKSNQYIVESKDTPLDLLDSQALSHIQSSKPLSKKGRKIDVSEFVKDGKLHFSEGGNSNQDDEDPLKAITSGINAYVDAVRSGPVKGQRNKFKFKRGAKKFDDEAFDDDEGDDKKEDLKSKHLNRTKFVPAKGNKVGKPKMKARKKF</sequence>
<organism evidence="7 8">
    <name type="scientific">Wickerhamomyces pijperi</name>
    <name type="common">Yeast</name>
    <name type="synonym">Pichia pijperi</name>
    <dbReference type="NCBI Taxonomy" id="599730"/>
    <lineage>
        <taxon>Eukaryota</taxon>
        <taxon>Fungi</taxon>
        <taxon>Dikarya</taxon>
        <taxon>Ascomycota</taxon>
        <taxon>Saccharomycotina</taxon>
        <taxon>Saccharomycetes</taxon>
        <taxon>Phaffomycetales</taxon>
        <taxon>Wickerhamomycetaceae</taxon>
        <taxon>Wickerhamomyces</taxon>
    </lineage>
</organism>
<evidence type="ECO:0000313" key="7">
    <source>
        <dbReference type="EMBL" id="KAH3681872.1"/>
    </source>
</evidence>
<name>A0A9P8Q0C8_WICPI</name>
<keyword evidence="8" id="KW-1185">Reference proteome</keyword>
<dbReference type="InterPro" id="IPR016024">
    <property type="entry name" value="ARM-type_fold"/>
</dbReference>
<comment type="subcellular location">
    <subcellularLocation>
        <location evidence="1">Nucleus</location>
    </subcellularLocation>
</comment>
<feature type="compositionally biased region" description="Acidic residues" evidence="4">
    <location>
        <begin position="1055"/>
        <end position="1065"/>
    </location>
</feature>
<protein>
    <recommendedName>
        <fullName evidence="9">Ribosomal RNA-processing protein 12-like conserved domain-containing protein</fullName>
    </recommendedName>
</protein>
<dbReference type="Pfam" id="PF25772">
    <property type="entry name" value="HEAT_RRP12_N"/>
    <property type="match status" value="1"/>
</dbReference>
<dbReference type="PANTHER" id="PTHR48287:SF1">
    <property type="entry name" value="ARM REPEAT SUPERFAMILY PROTEIN"/>
    <property type="match status" value="1"/>
</dbReference>
<dbReference type="SUPFAM" id="SSF48371">
    <property type="entry name" value="ARM repeat"/>
    <property type="match status" value="1"/>
</dbReference>
<evidence type="ECO:0000256" key="4">
    <source>
        <dbReference type="SAM" id="MobiDB-lite"/>
    </source>
</evidence>
<proteinExistence type="inferred from homology"/>
<dbReference type="InterPro" id="IPR011989">
    <property type="entry name" value="ARM-like"/>
</dbReference>
<reference evidence="7" key="1">
    <citation type="journal article" date="2021" name="Open Biol.">
        <title>Shared evolutionary footprints suggest mitochondrial oxidative damage underlies multiple complex I losses in fungi.</title>
        <authorList>
            <person name="Schikora-Tamarit M.A."/>
            <person name="Marcet-Houben M."/>
            <person name="Nosek J."/>
            <person name="Gabaldon T."/>
        </authorList>
    </citation>
    <scope>NUCLEOTIDE SEQUENCE</scope>
    <source>
        <strain evidence="7">CBS2887</strain>
    </source>
</reference>
<evidence type="ECO:0000256" key="1">
    <source>
        <dbReference type="ARBA" id="ARBA00004123"/>
    </source>
</evidence>
<evidence type="ECO:0000256" key="3">
    <source>
        <dbReference type="ARBA" id="ARBA00023242"/>
    </source>
</evidence>
<dbReference type="AlphaFoldDB" id="A0A9P8Q0C8"/>